<comment type="caution">
    <text evidence="9">The sequence shown here is derived from an EMBL/GenBank/DDBJ whole genome shotgun (WGS) entry which is preliminary data.</text>
</comment>
<dbReference type="EMBL" id="JBEUKS010000008">
    <property type="protein sequence ID" value="MFC1441228.1"/>
    <property type="molecule type" value="Genomic_DNA"/>
</dbReference>
<evidence type="ECO:0000313" key="9">
    <source>
        <dbReference type="EMBL" id="MFC1441228.1"/>
    </source>
</evidence>
<keyword evidence="3" id="KW-1003">Cell membrane</keyword>
<name>A0ABV6XSH7_9ACTN</name>
<evidence type="ECO:0000256" key="5">
    <source>
        <dbReference type="ARBA" id="ARBA00022989"/>
    </source>
</evidence>
<accession>A0ABV6XSH7</accession>
<dbReference type="InterPro" id="IPR020846">
    <property type="entry name" value="MFS_dom"/>
</dbReference>
<feature type="transmembrane region" description="Helical" evidence="7">
    <location>
        <begin position="238"/>
        <end position="262"/>
    </location>
</feature>
<protein>
    <submittedName>
        <fullName evidence="9">MFS transporter</fullName>
    </submittedName>
</protein>
<dbReference type="PANTHER" id="PTHR43266:SF2">
    <property type="entry name" value="MAJOR FACILITATOR SUPERFAMILY (MFS) PROFILE DOMAIN-CONTAINING PROTEIN"/>
    <property type="match status" value="1"/>
</dbReference>
<keyword evidence="10" id="KW-1185">Reference proteome</keyword>
<comment type="subcellular location">
    <subcellularLocation>
        <location evidence="1">Cell membrane</location>
        <topology evidence="1">Multi-pass membrane protein</topology>
    </subcellularLocation>
</comment>
<feature type="transmembrane region" description="Helical" evidence="7">
    <location>
        <begin position="304"/>
        <end position="321"/>
    </location>
</feature>
<evidence type="ECO:0000313" key="10">
    <source>
        <dbReference type="Proteomes" id="UP001592581"/>
    </source>
</evidence>
<evidence type="ECO:0000256" key="1">
    <source>
        <dbReference type="ARBA" id="ARBA00004651"/>
    </source>
</evidence>
<evidence type="ECO:0000256" key="6">
    <source>
        <dbReference type="ARBA" id="ARBA00023136"/>
    </source>
</evidence>
<dbReference type="PANTHER" id="PTHR43266">
    <property type="entry name" value="MACROLIDE-EFFLUX PROTEIN"/>
    <property type="match status" value="1"/>
</dbReference>
<dbReference type="Gene3D" id="1.20.1250.20">
    <property type="entry name" value="MFS general substrate transporter like domains"/>
    <property type="match status" value="1"/>
</dbReference>
<dbReference type="InterPro" id="IPR036259">
    <property type="entry name" value="MFS_trans_sf"/>
</dbReference>
<keyword evidence="4 7" id="KW-0812">Transmembrane</keyword>
<feature type="transmembrane region" description="Helical" evidence="7">
    <location>
        <begin position="97"/>
        <end position="124"/>
    </location>
</feature>
<dbReference type="CDD" id="cd06173">
    <property type="entry name" value="MFS_MefA_like"/>
    <property type="match status" value="1"/>
</dbReference>
<dbReference type="Pfam" id="PF05977">
    <property type="entry name" value="MFS_3"/>
    <property type="match status" value="1"/>
</dbReference>
<evidence type="ECO:0000256" key="3">
    <source>
        <dbReference type="ARBA" id="ARBA00022475"/>
    </source>
</evidence>
<feature type="transmembrane region" description="Helical" evidence="7">
    <location>
        <begin position="365"/>
        <end position="387"/>
    </location>
</feature>
<keyword evidence="6 7" id="KW-0472">Membrane</keyword>
<dbReference type="SUPFAM" id="SSF103473">
    <property type="entry name" value="MFS general substrate transporter"/>
    <property type="match status" value="1"/>
</dbReference>
<feature type="transmembrane region" description="Helical" evidence="7">
    <location>
        <begin position="274"/>
        <end position="297"/>
    </location>
</feature>
<feature type="domain" description="Major facilitator superfamily (MFS) profile" evidence="8">
    <location>
        <begin position="1"/>
        <end position="431"/>
    </location>
</feature>
<evidence type="ECO:0000256" key="7">
    <source>
        <dbReference type="SAM" id="Phobius"/>
    </source>
</evidence>
<reference evidence="9 10" key="1">
    <citation type="submission" date="2024-06" db="EMBL/GenBank/DDBJ databases">
        <authorList>
            <person name="Lee S.D."/>
        </authorList>
    </citation>
    <scope>NUCLEOTIDE SEQUENCE [LARGE SCALE GENOMIC DNA]</scope>
    <source>
        <strain evidence="9 10">N1-10</strain>
    </source>
</reference>
<evidence type="ECO:0000256" key="2">
    <source>
        <dbReference type="ARBA" id="ARBA00022448"/>
    </source>
</evidence>
<feature type="transmembrane region" description="Helical" evidence="7">
    <location>
        <begin position="53"/>
        <end position="77"/>
    </location>
</feature>
<dbReference type="InterPro" id="IPR010290">
    <property type="entry name" value="TM_effector"/>
</dbReference>
<dbReference type="Proteomes" id="UP001592581">
    <property type="component" value="Unassembled WGS sequence"/>
</dbReference>
<proteinExistence type="predicted"/>
<evidence type="ECO:0000256" key="4">
    <source>
        <dbReference type="ARBA" id="ARBA00022692"/>
    </source>
</evidence>
<feature type="transmembrane region" description="Helical" evidence="7">
    <location>
        <begin position="173"/>
        <end position="196"/>
    </location>
</feature>
<keyword evidence="5 7" id="KW-1133">Transmembrane helix</keyword>
<dbReference type="RefSeq" id="WP_380566479.1">
    <property type="nucleotide sequence ID" value="NZ_JBEUKS010000008.1"/>
</dbReference>
<organism evidence="9 10">
    <name type="scientific">Streptacidiphilus jeojiensis</name>
    <dbReference type="NCBI Taxonomy" id="3229225"/>
    <lineage>
        <taxon>Bacteria</taxon>
        <taxon>Bacillati</taxon>
        <taxon>Actinomycetota</taxon>
        <taxon>Actinomycetes</taxon>
        <taxon>Kitasatosporales</taxon>
        <taxon>Streptomycetaceae</taxon>
        <taxon>Streptacidiphilus</taxon>
    </lineage>
</organism>
<feature type="transmembrane region" description="Helical" evidence="7">
    <location>
        <begin position="327"/>
        <end position="353"/>
    </location>
</feature>
<feature type="transmembrane region" description="Helical" evidence="7">
    <location>
        <begin position="407"/>
        <end position="427"/>
    </location>
</feature>
<dbReference type="PROSITE" id="PS50850">
    <property type="entry name" value="MFS"/>
    <property type="match status" value="1"/>
</dbReference>
<gene>
    <name evidence="9" type="ORF">ABUW04_23490</name>
</gene>
<keyword evidence="2" id="KW-0813">Transport</keyword>
<feature type="transmembrane region" description="Helical" evidence="7">
    <location>
        <begin position="20"/>
        <end position="41"/>
    </location>
</feature>
<sequence length="449" mass="46787">MISARVEKLLINRDFARLWYGEAVSTVGDYVFDTTLVLWVATVLGKGRPWAPAAVSGVMLAVGAAALVVGPLAGVFVDRWERKRTMLRTEVVRGTAVGVLAVLSFLPVSALPVGAWLGLIYALVFLVNATGQFFNPARLAVIGEVVEGDADRARAAGLGQATMATASLIGPPLAAPLLFTAGFQWALLLNALSYAFSWAAVRSVRVPAHPQPARDGAEHPDLRGEFVSGLRFFAGNRVLVVILAVAAIVACGAGAINSLDIFFVTENLHANPHIYGFMETVFGVGLIVGAVGAGAVVKRFGARNTLWFALALTGLVLVGYARQSQLWAGMLVIGLVGVPLAMVNTAVSPLVLAATPQEYLGRVMAVINPAIQLASMLSVVVAGWLASTVLQNLHARVAGMTFGRIDTVFTASGIFVLLAGLYAMVALPAGGPGQQPEAEPEPAGSATAA</sequence>
<evidence type="ECO:0000259" key="8">
    <source>
        <dbReference type="PROSITE" id="PS50850"/>
    </source>
</evidence>